<evidence type="ECO:0000259" key="1">
    <source>
        <dbReference type="Pfam" id="PF00425"/>
    </source>
</evidence>
<keyword evidence="4" id="KW-0456">Lyase</keyword>
<dbReference type="Proteomes" id="UP000746584">
    <property type="component" value="Unassembled WGS sequence"/>
</dbReference>
<reference evidence="3" key="2">
    <citation type="submission" date="2020-09" db="EMBL/GenBank/DDBJ databases">
        <authorList>
            <person name="Sun Q."/>
            <person name="Ohkuma M."/>
        </authorList>
    </citation>
    <scope>NUCLEOTIDE SEQUENCE</scope>
    <source>
        <strain evidence="3">JCM 1480</strain>
    </source>
</reference>
<accession>A0A8H9GCV4</accession>
<reference evidence="3" key="1">
    <citation type="journal article" date="2014" name="Int. J. Syst. Evol. Microbiol.">
        <title>Complete genome sequence of Corynebacterium casei LMG S-19264T (=DSM 44701T), isolated from a smear-ripened cheese.</title>
        <authorList>
            <consortium name="US DOE Joint Genome Institute (JGI-PGF)"/>
            <person name="Walter F."/>
            <person name="Albersmeier A."/>
            <person name="Kalinowski J."/>
            <person name="Ruckert C."/>
        </authorList>
    </citation>
    <scope>NUCLEOTIDE SEQUENCE</scope>
    <source>
        <strain evidence="3">JCM 1480</strain>
    </source>
</reference>
<dbReference type="PANTHER" id="PTHR11236:SF9">
    <property type="entry name" value="ANTHRANILATE SYNTHASE COMPONENT 1"/>
    <property type="match status" value="1"/>
</dbReference>
<evidence type="ECO:0000313" key="5">
    <source>
        <dbReference type="Proteomes" id="UP000648535"/>
    </source>
</evidence>
<dbReference type="SUPFAM" id="SSF56322">
    <property type="entry name" value="ADC synthase"/>
    <property type="match status" value="1"/>
</dbReference>
<evidence type="ECO:0000313" key="3">
    <source>
        <dbReference type="EMBL" id="GGL00146.1"/>
    </source>
</evidence>
<dbReference type="InterPro" id="IPR006805">
    <property type="entry name" value="Anth_synth_I_N"/>
</dbReference>
<dbReference type="EC" id="4.1.3.27" evidence="4"/>
<protein>
    <submittedName>
        <fullName evidence="4">Anthranilate synthase component 1</fullName>
        <ecNumber evidence="4">4.1.3.27</ecNumber>
    </submittedName>
    <submittedName>
        <fullName evidence="3">Anthranilate synthase component I</fullName>
    </submittedName>
</protein>
<dbReference type="EMBL" id="BMOI01000006">
    <property type="protein sequence ID" value="GGL00146.1"/>
    <property type="molecule type" value="Genomic_DNA"/>
</dbReference>
<evidence type="ECO:0000313" key="6">
    <source>
        <dbReference type="Proteomes" id="UP000746584"/>
    </source>
</evidence>
<sequence>MNSTTTSRSIRYDDPLNVLLAMQRQVGEQNAFLLESLSGPDADTRTSIVGATGVLELRVTDGRVEFTGLEPAIEACRSVLVAERIIESGAVGDRLVDGDGLWRLPEVLQRILFPDDVPAANIGLLAYYGYEAVRYAERLPRPAHHAAPTEPDAVFSVVHACVTMPSGSSIGYVAATSTSMWAPLDLAAFCRDLEERASVVDGRPLPAPTSVSDDTSFDEYSRRVEVALEHIRAGDIYQIQLGHEITVETTATPMQVYRRMREHNPSPYMSYLPMAGSTITGASPELFVRVQQDRVAMRPIAGTARRTGSAPEDASAVAVLSASEKERAEHLMLVDLCRNDLGRVASTDSTTTQGLMTVEQYSHVFHLVTTVACRVEPGHSISDIVRASFPAGTMTGAPKVRAMELIDELETAPRGFYAGAFGIIDRHGDAVLGLAIRMAVHRGGSARIRASAGIVADSTAHDEWHETIAKMGAAYFAVTGEELR</sequence>
<feature type="domain" description="Anthranilate synthase component I N-terminal" evidence="2">
    <location>
        <begin position="14"/>
        <end position="162"/>
    </location>
</feature>
<dbReference type="AlphaFoldDB" id="A0A8H9GCV4"/>
<comment type="caution">
    <text evidence="3">The sequence shown here is derived from an EMBL/GenBank/DDBJ whole genome shotgun (WGS) entry which is preliminary data.</text>
</comment>
<dbReference type="PRINTS" id="PR00095">
    <property type="entry name" value="ANTSNTHASEI"/>
</dbReference>
<name>A0A8H9GCV4_9MICO</name>
<dbReference type="InterPro" id="IPR005801">
    <property type="entry name" value="ADC_synthase"/>
</dbReference>
<dbReference type="InterPro" id="IPR015890">
    <property type="entry name" value="Chorismate_C"/>
</dbReference>
<dbReference type="GO" id="GO:0004049">
    <property type="term" value="F:anthranilate synthase activity"/>
    <property type="evidence" value="ECO:0007669"/>
    <property type="project" value="UniProtKB-EC"/>
</dbReference>
<evidence type="ECO:0000259" key="2">
    <source>
        <dbReference type="Pfam" id="PF04715"/>
    </source>
</evidence>
<keyword evidence="6" id="KW-1185">Reference proteome</keyword>
<dbReference type="Pfam" id="PF04715">
    <property type="entry name" value="Anth_synt_I_N"/>
    <property type="match status" value="1"/>
</dbReference>
<evidence type="ECO:0000313" key="4">
    <source>
        <dbReference type="EMBL" id="MBM7803487.1"/>
    </source>
</evidence>
<dbReference type="InterPro" id="IPR019999">
    <property type="entry name" value="Anth_synth_I-like"/>
</dbReference>
<feature type="domain" description="Chorismate-utilising enzyme C-terminal" evidence="1">
    <location>
        <begin position="217"/>
        <end position="470"/>
    </location>
</feature>
<dbReference type="RefSeq" id="WP_175327981.1">
    <property type="nucleotide sequence ID" value="NZ_BMOI01000006.1"/>
</dbReference>
<dbReference type="Proteomes" id="UP000648535">
    <property type="component" value="Unassembled WGS sequence"/>
</dbReference>
<organism evidence="3 5">
    <name type="scientific">Curtobacterium luteum</name>
    <dbReference type="NCBI Taxonomy" id="33881"/>
    <lineage>
        <taxon>Bacteria</taxon>
        <taxon>Bacillati</taxon>
        <taxon>Actinomycetota</taxon>
        <taxon>Actinomycetes</taxon>
        <taxon>Micrococcales</taxon>
        <taxon>Microbacteriaceae</taxon>
        <taxon>Curtobacterium</taxon>
    </lineage>
</organism>
<dbReference type="EMBL" id="JAFBCG010000001">
    <property type="protein sequence ID" value="MBM7803487.1"/>
    <property type="molecule type" value="Genomic_DNA"/>
</dbReference>
<dbReference type="Pfam" id="PF00425">
    <property type="entry name" value="Chorismate_bind"/>
    <property type="match status" value="1"/>
</dbReference>
<dbReference type="Gene3D" id="3.60.120.10">
    <property type="entry name" value="Anthranilate synthase"/>
    <property type="match status" value="1"/>
</dbReference>
<proteinExistence type="predicted"/>
<gene>
    <name evidence="3" type="primary">trpE</name>
    <name evidence="3" type="ORF">GCM10009769_17960</name>
    <name evidence="4" type="ORF">JOE58_002738</name>
</gene>
<dbReference type="PANTHER" id="PTHR11236">
    <property type="entry name" value="AMINOBENZOATE/ANTHRANILATE SYNTHASE"/>
    <property type="match status" value="1"/>
</dbReference>
<dbReference type="GO" id="GO:0000162">
    <property type="term" value="P:L-tryptophan biosynthetic process"/>
    <property type="evidence" value="ECO:0007669"/>
    <property type="project" value="TreeGrafter"/>
</dbReference>
<reference evidence="4 6" key="3">
    <citation type="submission" date="2021-01" db="EMBL/GenBank/DDBJ databases">
        <title>Sequencing the genomes of 1000 actinobacteria strains.</title>
        <authorList>
            <person name="Klenk H.-P."/>
        </authorList>
    </citation>
    <scope>NUCLEOTIDE SEQUENCE [LARGE SCALE GENOMIC DNA]</scope>
    <source>
        <strain evidence="4 6">DSM 20542</strain>
    </source>
</reference>